<proteinExistence type="predicted"/>
<evidence type="ECO:0000313" key="1">
    <source>
        <dbReference type="EMBL" id="EFO88833.1"/>
    </source>
</evidence>
<organism evidence="2">
    <name type="scientific">Caenorhabditis remanei</name>
    <name type="common">Caenorhabditis vulgaris</name>
    <dbReference type="NCBI Taxonomy" id="31234"/>
    <lineage>
        <taxon>Eukaryota</taxon>
        <taxon>Metazoa</taxon>
        <taxon>Ecdysozoa</taxon>
        <taxon>Nematoda</taxon>
        <taxon>Chromadorea</taxon>
        <taxon>Rhabditida</taxon>
        <taxon>Rhabditina</taxon>
        <taxon>Rhabditomorpha</taxon>
        <taxon>Rhabditoidea</taxon>
        <taxon>Rhabditidae</taxon>
        <taxon>Peloderinae</taxon>
        <taxon>Caenorhabditis</taxon>
    </lineage>
</organism>
<dbReference type="InParanoid" id="E3M1D3"/>
<dbReference type="EMBL" id="DS268421">
    <property type="protein sequence ID" value="EFO88833.1"/>
    <property type="molecule type" value="Genomic_DNA"/>
</dbReference>
<keyword evidence="2" id="KW-1185">Reference proteome</keyword>
<dbReference type="AlphaFoldDB" id="E3M1D3"/>
<accession>E3M1D3</accession>
<sequence>MILFCYLIFNGPVSVL</sequence>
<name>E3M1D3_CAERE</name>
<reference evidence="1" key="1">
    <citation type="submission" date="2007-07" db="EMBL/GenBank/DDBJ databases">
        <title>PCAP assembly of the Caenorhabditis remanei genome.</title>
        <authorList>
            <consortium name="The Caenorhabditis remanei Sequencing Consortium"/>
            <person name="Wilson R.K."/>
        </authorList>
    </citation>
    <scope>NUCLEOTIDE SEQUENCE [LARGE SCALE GENOMIC DNA]</scope>
    <source>
        <strain evidence="1">PB4641</strain>
    </source>
</reference>
<gene>
    <name evidence="1" type="ORF">CRE_06326</name>
</gene>
<protein>
    <submittedName>
        <fullName evidence="1">Uncharacterized protein</fullName>
    </submittedName>
</protein>
<dbReference type="Proteomes" id="UP000008281">
    <property type="component" value="Unassembled WGS sequence"/>
</dbReference>
<evidence type="ECO:0000313" key="2">
    <source>
        <dbReference type="Proteomes" id="UP000008281"/>
    </source>
</evidence>